<organism evidence="1 2">
    <name type="scientific">Ladona fulva</name>
    <name type="common">Scarce chaser dragonfly</name>
    <name type="synonym">Libellula fulva</name>
    <dbReference type="NCBI Taxonomy" id="123851"/>
    <lineage>
        <taxon>Eukaryota</taxon>
        <taxon>Metazoa</taxon>
        <taxon>Ecdysozoa</taxon>
        <taxon>Arthropoda</taxon>
        <taxon>Hexapoda</taxon>
        <taxon>Insecta</taxon>
        <taxon>Pterygota</taxon>
        <taxon>Palaeoptera</taxon>
        <taxon>Odonata</taxon>
        <taxon>Epiprocta</taxon>
        <taxon>Anisoptera</taxon>
        <taxon>Libelluloidea</taxon>
        <taxon>Libellulidae</taxon>
        <taxon>Ladona</taxon>
    </lineage>
</organism>
<evidence type="ECO:0000313" key="2">
    <source>
        <dbReference type="Proteomes" id="UP000792457"/>
    </source>
</evidence>
<protein>
    <submittedName>
        <fullName evidence="1">Uncharacterized protein</fullName>
    </submittedName>
</protein>
<gene>
    <name evidence="1" type="ORF">J437_LFUL012808</name>
</gene>
<keyword evidence="2" id="KW-1185">Reference proteome</keyword>
<dbReference type="AlphaFoldDB" id="A0A8K0P7D8"/>
<name>A0A8K0P7D8_LADFU</name>
<dbReference type="EMBL" id="KZ309052">
    <property type="protein sequence ID" value="KAG8236616.1"/>
    <property type="molecule type" value="Genomic_DNA"/>
</dbReference>
<reference evidence="1" key="1">
    <citation type="submission" date="2013-04" db="EMBL/GenBank/DDBJ databases">
        <authorList>
            <person name="Qu J."/>
            <person name="Murali S.C."/>
            <person name="Bandaranaike D."/>
            <person name="Bellair M."/>
            <person name="Blankenburg K."/>
            <person name="Chao H."/>
            <person name="Dinh H."/>
            <person name="Doddapaneni H."/>
            <person name="Downs B."/>
            <person name="Dugan-Rocha S."/>
            <person name="Elkadiri S."/>
            <person name="Gnanaolivu R.D."/>
            <person name="Hernandez B."/>
            <person name="Javaid M."/>
            <person name="Jayaseelan J.C."/>
            <person name="Lee S."/>
            <person name="Li M."/>
            <person name="Ming W."/>
            <person name="Munidasa M."/>
            <person name="Muniz J."/>
            <person name="Nguyen L."/>
            <person name="Ongeri F."/>
            <person name="Osuji N."/>
            <person name="Pu L.-L."/>
            <person name="Puazo M."/>
            <person name="Qu C."/>
            <person name="Quiroz J."/>
            <person name="Raj R."/>
            <person name="Weissenberger G."/>
            <person name="Xin Y."/>
            <person name="Zou X."/>
            <person name="Han Y."/>
            <person name="Richards S."/>
            <person name="Worley K."/>
            <person name="Muzny D."/>
            <person name="Gibbs R."/>
        </authorList>
    </citation>
    <scope>NUCLEOTIDE SEQUENCE</scope>
    <source>
        <strain evidence="1">Sampled in the wild</strain>
    </source>
</reference>
<dbReference type="Proteomes" id="UP000792457">
    <property type="component" value="Unassembled WGS sequence"/>
</dbReference>
<proteinExistence type="predicted"/>
<evidence type="ECO:0000313" key="1">
    <source>
        <dbReference type="EMBL" id="KAG8236616.1"/>
    </source>
</evidence>
<dbReference type="OrthoDB" id="10049986at2759"/>
<sequence length="200" mass="23193">MNLVCFLRRYKIREGDDGDANPFPGDEVRKVLCFEERRGSKLKEEKKLHSRYYFKEAKKREKRLKYVEGSGIGKIEAGFSRDDVALRRGRAKKNKNVLLLSTMHQDVIISRTQKRKSDTILFYNANKVGVNLMDTSINSWMLFRETTGCKLSHASVGDREGDLYEERKHWKKKGKALKIENVHLKATDENASSNSKSYKN</sequence>
<accession>A0A8K0P7D8</accession>
<reference evidence="1" key="2">
    <citation type="submission" date="2017-10" db="EMBL/GenBank/DDBJ databases">
        <title>Ladona fulva Genome sequencing and assembly.</title>
        <authorList>
            <person name="Murali S."/>
            <person name="Richards S."/>
            <person name="Bandaranaike D."/>
            <person name="Bellair M."/>
            <person name="Blankenburg K."/>
            <person name="Chao H."/>
            <person name="Dinh H."/>
            <person name="Doddapaneni H."/>
            <person name="Dugan-Rocha S."/>
            <person name="Elkadiri S."/>
            <person name="Gnanaolivu R."/>
            <person name="Hernandez B."/>
            <person name="Skinner E."/>
            <person name="Javaid M."/>
            <person name="Lee S."/>
            <person name="Li M."/>
            <person name="Ming W."/>
            <person name="Munidasa M."/>
            <person name="Muniz J."/>
            <person name="Nguyen L."/>
            <person name="Hughes D."/>
            <person name="Osuji N."/>
            <person name="Pu L.-L."/>
            <person name="Puazo M."/>
            <person name="Qu C."/>
            <person name="Quiroz J."/>
            <person name="Raj R."/>
            <person name="Weissenberger G."/>
            <person name="Xin Y."/>
            <person name="Zou X."/>
            <person name="Han Y."/>
            <person name="Worley K."/>
            <person name="Muzny D."/>
            <person name="Gibbs R."/>
        </authorList>
    </citation>
    <scope>NUCLEOTIDE SEQUENCE</scope>
    <source>
        <strain evidence="1">Sampled in the wild</strain>
    </source>
</reference>
<comment type="caution">
    <text evidence="1">The sequence shown here is derived from an EMBL/GenBank/DDBJ whole genome shotgun (WGS) entry which is preliminary data.</text>
</comment>